<name>A0A1H7N038_9EURY</name>
<dbReference type="PANTHER" id="PTHR47542:SF2">
    <property type="entry name" value="ACYL-COA N-ACYLTRANSFERASES (NAT) SUPERFAMILY PROTEIN"/>
    <property type="match status" value="1"/>
</dbReference>
<dbReference type="RefSeq" id="WP_091699697.1">
    <property type="nucleotide sequence ID" value="NZ_FOAK01000011.1"/>
</dbReference>
<dbReference type="InterPro" id="IPR016181">
    <property type="entry name" value="Acyl_CoA_acyltransferase"/>
</dbReference>
<dbReference type="OrthoDB" id="43754at2157"/>
<dbReference type="EMBL" id="FOAK01000011">
    <property type="protein sequence ID" value="SEL16784.1"/>
    <property type="molecule type" value="Genomic_DNA"/>
</dbReference>
<dbReference type="AlphaFoldDB" id="A0A1H7N038"/>
<proteinExistence type="predicted"/>
<organism evidence="2 3">
    <name type="scientific">Methanobrevibacter gottschalkii</name>
    <dbReference type="NCBI Taxonomy" id="190974"/>
    <lineage>
        <taxon>Archaea</taxon>
        <taxon>Methanobacteriati</taxon>
        <taxon>Methanobacteriota</taxon>
        <taxon>Methanomada group</taxon>
        <taxon>Methanobacteria</taxon>
        <taxon>Methanobacteriales</taxon>
        <taxon>Methanobacteriaceae</taxon>
        <taxon>Methanobrevibacter</taxon>
    </lineage>
</organism>
<dbReference type="Pfam" id="PF00583">
    <property type="entry name" value="Acetyltransf_1"/>
    <property type="match status" value="1"/>
</dbReference>
<dbReference type="Proteomes" id="UP000199506">
    <property type="component" value="Unassembled WGS sequence"/>
</dbReference>
<dbReference type="NCBIfam" id="TIGR01575">
    <property type="entry name" value="rimI"/>
    <property type="match status" value="1"/>
</dbReference>
<dbReference type="STRING" id="190974.SAMN05216439_0097"/>
<dbReference type="InterPro" id="IPR000182">
    <property type="entry name" value="GNAT_dom"/>
</dbReference>
<dbReference type="PANTHER" id="PTHR47542">
    <property type="entry name" value="ACYL-COA N-ACYLTRANSFERASES (NAT) SUPERFAMILY PROTEIN"/>
    <property type="match status" value="1"/>
</dbReference>
<gene>
    <name evidence="2" type="ORF">SAMN05216439_0097</name>
</gene>
<sequence>MIIRKFTPNDLKRVFEIENMSFDQSYGIKMFQQLYEMGIGFLVAEHEGHVIGYVMFWIKYEFNGHIISIAVDENYRRLGAGTKLLVKAISILSMLNIDNIYLEVNEHNDGAIEFYRRFNFQIDRTVPNYYASGDGAVIMYLPLRKGHISSN</sequence>
<feature type="domain" description="N-acetyltransferase" evidence="1">
    <location>
        <begin position="1"/>
        <end position="144"/>
    </location>
</feature>
<evidence type="ECO:0000259" key="1">
    <source>
        <dbReference type="PROSITE" id="PS51186"/>
    </source>
</evidence>
<protein>
    <submittedName>
        <fullName evidence="2">Ribosomal-protein-alanine N-acetyltransferase</fullName>
    </submittedName>
</protein>
<dbReference type="CDD" id="cd04301">
    <property type="entry name" value="NAT_SF"/>
    <property type="match status" value="1"/>
</dbReference>
<dbReference type="InterPro" id="IPR006464">
    <property type="entry name" value="AcTrfase_RimI/Ard1"/>
</dbReference>
<keyword evidence="2" id="KW-0808">Transferase</keyword>
<accession>A0A1H7N038</accession>
<dbReference type="PROSITE" id="PS51186">
    <property type="entry name" value="GNAT"/>
    <property type="match status" value="1"/>
</dbReference>
<dbReference type="SUPFAM" id="SSF55729">
    <property type="entry name" value="Acyl-CoA N-acyltransferases (Nat)"/>
    <property type="match status" value="1"/>
</dbReference>
<dbReference type="Gene3D" id="3.40.630.30">
    <property type="match status" value="1"/>
</dbReference>
<evidence type="ECO:0000313" key="3">
    <source>
        <dbReference type="Proteomes" id="UP000199506"/>
    </source>
</evidence>
<evidence type="ECO:0000313" key="2">
    <source>
        <dbReference type="EMBL" id="SEL16784.1"/>
    </source>
</evidence>
<dbReference type="GO" id="GO:0008080">
    <property type="term" value="F:N-acetyltransferase activity"/>
    <property type="evidence" value="ECO:0007669"/>
    <property type="project" value="InterPro"/>
</dbReference>
<reference evidence="2 3" key="1">
    <citation type="submission" date="2016-10" db="EMBL/GenBank/DDBJ databases">
        <authorList>
            <person name="de Groot N.N."/>
        </authorList>
    </citation>
    <scope>NUCLEOTIDE SEQUENCE [LARGE SCALE GENOMIC DNA]</scope>
    <source>
        <strain evidence="2 3">DSM 11978</strain>
    </source>
</reference>